<dbReference type="PANTHER" id="PTHR34989:SF1">
    <property type="entry name" value="PROTEIN HDED"/>
    <property type="match status" value="1"/>
</dbReference>
<dbReference type="AlphaFoldDB" id="A0A9X4BNX9"/>
<feature type="transmembrane region" description="Helical" evidence="1">
    <location>
        <begin position="72"/>
        <end position="89"/>
    </location>
</feature>
<dbReference type="EMBL" id="JANWTP010000009">
    <property type="protein sequence ID" value="MDC8637143.1"/>
    <property type="molecule type" value="Genomic_DNA"/>
</dbReference>
<dbReference type="RefSeq" id="WP_104549134.1">
    <property type="nucleotide sequence ID" value="NZ_CP168173.1"/>
</dbReference>
<comment type="caution">
    <text evidence="2">The sequence shown here is derived from an EMBL/GenBank/DDBJ whole genome shotgun (WGS) entry which is preliminary data.</text>
</comment>
<dbReference type="GO" id="GO:0005886">
    <property type="term" value="C:plasma membrane"/>
    <property type="evidence" value="ECO:0007669"/>
    <property type="project" value="TreeGrafter"/>
</dbReference>
<feature type="transmembrane region" description="Helical" evidence="1">
    <location>
        <begin position="155"/>
        <end position="175"/>
    </location>
</feature>
<proteinExistence type="predicted"/>
<dbReference type="Proteomes" id="UP001140230">
    <property type="component" value="Unassembled WGS sequence"/>
</dbReference>
<protein>
    <submittedName>
        <fullName evidence="2">DUF308 domain-containing protein</fullName>
    </submittedName>
</protein>
<dbReference type="PANTHER" id="PTHR34989">
    <property type="entry name" value="PROTEIN HDED"/>
    <property type="match status" value="1"/>
</dbReference>
<dbReference type="InterPro" id="IPR005325">
    <property type="entry name" value="DUF308_memb"/>
</dbReference>
<dbReference type="Pfam" id="PF03729">
    <property type="entry name" value="DUF308"/>
    <property type="match status" value="1"/>
</dbReference>
<feature type="transmembrane region" description="Helical" evidence="1">
    <location>
        <begin position="95"/>
        <end position="115"/>
    </location>
</feature>
<reference evidence="2" key="2">
    <citation type="submission" date="2022-08" db="EMBL/GenBank/DDBJ databases">
        <authorList>
            <person name="Iruegas-Bocardo F."/>
            <person name="Weisberg A.J."/>
            <person name="Riutta E.R."/>
            <person name="Kilday K."/>
            <person name="Bonkowski J.C."/>
            <person name="Creswell T."/>
            <person name="Daughtrey M.L."/>
            <person name="Rane K."/>
            <person name="Grunwald N.J."/>
            <person name="Chang J.H."/>
            <person name="Putnam M.L."/>
        </authorList>
    </citation>
    <scope>NUCLEOTIDE SEQUENCE</scope>
    <source>
        <strain evidence="2">22-338</strain>
    </source>
</reference>
<keyword evidence="1" id="KW-1133">Transmembrane helix</keyword>
<feature type="transmembrane region" description="Helical" evidence="1">
    <location>
        <begin position="127"/>
        <end position="149"/>
    </location>
</feature>
<gene>
    <name evidence="2" type="ORF">NY667_04810</name>
</gene>
<reference evidence="2" key="1">
    <citation type="journal article" date="2022" name="Phytopathology">
        <title>Whole genome sequencing-based tracing of a 2022 introduction and outbreak of Xanthomonas hortorum pv. pelargonii.</title>
        <authorList>
            <person name="Iruegas Bocardo F."/>
            <person name="Weisberg A.J."/>
            <person name="Riutta E.R."/>
            <person name="Kilday K.B."/>
            <person name="Bonkowski J.C."/>
            <person name="Creswell T.C."/>
            <person name="Daughtrey M."/>
            <person name="Rane K.K."/>
            <person name="Grunwald N.J."/>
            <person name="Chang J.H."/>
            <person name="Putnam M."/>
        </authorList>
    </citation>
    <scope>NUCLEOTIDE SEQUENCE</scope>
    <source>
        <strain evidence="2">22-338</strain>
    </source>
</reference>
<accession>A0A9X4BNX9</accession>
<evidence type="ECO:0000313" key="3">
    <source>
        <dbReference type="Proteomes" id="UP001140230"/>
    </source>
</evidence>
<dbReference type="InterPro" id="IPR052712">
    <property type="entry name" value="Acid_resist_chaperone_HdeD"/>
</dbReference>
<keyword evidence="1" id="KW-0812">Transmembrane</keyword>
<evidence type="ECO:0000313" key="2">
    <source>
        <dbReference type="EMBL" id="MDC8637143.1"/>
    </source>
</evidence>
<organism evidence="2 3">
    <name type="scientific">Xanthomonas hortorum pv. hederae</name>
    <dbReference type="NCBI Taxonomy" id="453603"/>
    <lineage>
        <taxon>Bacteria</taxon>
        <taxon>Pseudomonadati</taxon>
        <taxon>Pseudomonadota</taxon>
        <taxon>Gammaproteobacteria</taxon>
        <taxon>Lysobacterales</taxon>
        <taxon>Lysobacteraceae</taxon>
        <taxon>Xanthomonas</taxon>
    </lineage>
</organism>
<feature type="transmembrane region" description="Helical" evidence="1">
    <location>
        <begin position="15"/>
        <end position="34"/>
    </location>
</feature>
<name>A0A9X4BNX9_9XANT</name>
<keyword evidence="1" id="KW-0472">Membrane</keyword>
<feature type="transmembrane region" description="Helical" evidence="1">
    <location>
        <begin position="40"/>
        <end position="60"/>
    </location>
</feature>
<evidence type="ECO:0000256" key="1">
    <source>
        <dbReference type="SAM" id="Phobius"/>
    </source>
</evidence>
<sequence>MTLLHELGREVARSWWLFLLYGLLAIALAGFALFRPVETIGVWIIVLGALALAEGVLSLIAAWRASTVSRGWSILYGVLSLAFGLLAILRPQIVAFAGILLVAAWLLVAGVYRIVSAIRLRESIDGEWLLILSGVFAVLLGLLFAALPWLGLVALAVWIGIVALVYGVFQVVVAIRLRRLGRTGL</sequence>